<dbReference type="PROSITE" id="PS50096">
    <property type="entry name" value="IQ"/>
    <property type="match status" value="1"/>
</dbReference>
<organism evidence="4 5">
    <name type="scientific">Erpetoichthys calabaricus</name>
    <name type="common">Rope fish</name>
    <name type="synonym">Calamoichthys calabaricus</name>
    <dbReference type="NCBI Taxonomy" id="27687"/>
    <lineage>
        <taxon>Eukaryota</taxon>
        <taxon>Metazoa</taxon>
        <taxon>Chordata</taxon>
        <taxon>Craniata</taxon>
        <taxon>Vertebrata</taxon>
        <taxon>Euteleostomi</taxon>
        <taxon>Actinopterygii</taxon>
        <taxon>Polypteriformes</taxon>
        <taxon>Polypteridae</taxon>
        <taxon>Erpetoichthys</taxon>
    </lineage>
</organism>
<dbReference type="Pfam" id="PF00004">
    <property type="entry name" value="AAA"/>
    <property type="match status" value="1"/>
</dbReference>
<dbReference type="SMART" id="SM00015">
    <property type="entry name" value="IQ"/>
    <property type="match status" value="1"/>
</dbReference>
<dbReference type="InterPro" id="IPR003959">
    <property type="entry name" value="ATPase_AAA_core"/>
</dbReference>
<reference evidence="4" key="2">
    <citation type="submission" date="2025-08" db="UniProtKB">
        <authorList>
            <consortium name="Ensembl"/>
        </authorList>
    </citation>
    <scope>IDENTIFICATION</scope>
</reference>
<proteinExistence type="predicted"/>
<keyword evidence="2" id="KW-0067">ATP-binding</keyword>
<keyword evidence="1" id="KW-0547">Nucleotide-binding</keyword>
<evidence type="ECO:0000313" key="4">
    <source>
        <dbReference type="Ensembl" id="ENSECRP00000009879.1"/>
    </source>
</evidence>
<gene>
    <name evidence="4" type="primary">zgc:153738</name>
</gene>
<dbReference type="FunFam" id="1.10.8.60:FF:000064">
    <property type="entry name" value="IQ motif containing with AAA domain 1"/>
    <property type="match status" value="1"/>
</dbReference>
<dbReference type="Gene3D" id="3.40.50.300">
    <property type="entry name" value="P-loop containing nucleotide triphosphate hydrolases"/>
    <property type="match status" value="1"/>
</dbReference>
<keyword evidence="5" id="KW-1185">Reference proteome</keyword>
<accession>A0A8C4RZ76</accession>
<evidence type="ECO:0000259" key="3">
    <source>
        <dbReference type="Pfam" id="PF00004"/>
    </source>
</evidence>
<feature type="domain" description="ATPase AAA-type core" evidence="3">
    <location>
        <begin position="531"/>
        <end position="650"/>
    </location>
</feature>
<dbReference type="AlphaFoldDB" id="A0A8C4RZ76"/>
<dbReference type="Gene3D" id="1.10.8.60">
    <property type="match status" value="1"/>
</dbReference>
<evidence type="ECO:0000256" key="1">
    <source>
        <dbReference type="ARBA" id="ARBA00022741"/>
    </source>
</evidence>
<evidence type="ECO:0000313" key="5">
    <source>
        <dbReference type="Proteomes" id="UP000694620"/>
    </source>
</evidence>
<dbReference type="InterPro" id="IPR000048">
    <property type="entry name" value="IQ_motif_EF-hand-BS"/>
</dbReference>
<dbReference type="GeneTree" id="ENSGT00940000154067"/>
<name>A0A8C4RZ76_ERPCA</name>
<evidence type="ECO:0000256" key="2">
    <source>
        <dbReference type="ARBA" id="ARBA00022840"/>
    </source>
</evidence>
<dbReference type="SUPFAM" id="SSF52540">
    <property type="entry name" value="P-loop containing nucleoside triphosphate hydrolases"/>
    <property type="match status" value="1"/>
</dbReference>
<reference evidence="4" key="3">
    <citation type="submission" date="2025-09" db="UniProtKB">
        <authorList>
            <consortium name="Ensembl"/>
        </authorList>
    </citation>
    <scope>IDENTIFICATION</scope>
</reference>
<dbReference type="InterPro" id="IPR052267">
    <property type="entry name" value="N-DRC_Component"/>
</dbReference>
<dbReference type="GO" id="GO:0005524">
    <property type="term" value="F:ATP binding"/>
    <property type="evidence" value="ECO:0007669"/>
    <property type="project" value="UniProtKB-KW"/>
</dbReference>
<dbReference type="Proteomes" id="UP000694620">
    <property type="component" value="Chromosome 6"/>
</dbReference>
<dbReference type="Ensembl" id="ENSECRT00000010044.1">
    <property type="protein sequence ID" value="ENSECRP00000009879.1"/>
    <property type="gene ID" value="ENSECRG00000006521.1"/>
</dbReference>
<dbReference type="GO" id="GO:0016887">
    <property type="term" value="F:ATP hydrolysis activity"/>
    <property type="evidence" value="ECO:0007669"/>
    <property type="project" value="InterPro"/>
</dbReference>
<dbReference type="InterPro" id="IPR027417">
    <property type="entry name" value="P-loop_NTPase"/>
</dbReference>
<reference evidence="4" key="1">
    <citation type="submission" date="2021-06" db="EMBL/GenBank/DDBJ databases">
        <authorList>
            <consortium name="Wellcome Sanger Institute Data Sharing"/>
        </authorList>
    </citation>
    <scope>NUCLEOTIDE SEQUENCE [LARGE SCALE GENOMIC DNA]</scope>
</reference>
<sequence length="808" mass="94572">MLLSFYFFFFSSTYNLMWNDAHLELENILIQETSEKPHSPEKDRVVFFQQLATLYVRYIQIFRRLETAYDQMAHPQKRRVLQLVLDGVMGRLVELKNDMVEKEFSEYHYMDDIIQDLKLTPGDLEIPTPRYFIRERAKVLQERAKMLSRILEKMEKKETITVMEEAIKFIQIAERARQGRLRAKFMKEIRENEEKQRLFKEKGIRNSDQNEAAVQIQRFWKGFIQRKKTKRERDDEMIFLGMCYGPEDSQPSPTLITAKSAEIHNHQQQDIYEQEFQQALQTTKEKLLEMEGTNMRENMKNQIRQWFIECRNLAGTFPDYPEEEDGGSALIFQEKNPEEEPGLKLLPSCFLPQIIDGHNVYKTVWQHRDETANFHQRHDLELIKEEKRKEIETEIRQQVDELMREELKNLKLAVDKDKGGRTKTSKKKLYCILKKCSYNLKQFYYFSQCLCCRTIESLYQELVEQGILKQANNVTLKDYLGEYSYLGTTLRQTDIEPMPSLSDVRQVISLNAILPLGSACVHENAPLVKSILLVGPKGVGKKMLVHVICTETGANLFDLSPLNIAGKYTGKSGLQMMLHMVFKVARQLQPSVVWIDDAEKTFYKKVPKEEKEVNLDPKRLKKDLPKILKSIKTEDRVMIVGTSQQPYEADLKSLCKIYNKIILIPRPDYATRFVIWSQIIKNNHGIITKNLDISSLAKISDGYTQGSMIQAVKTVLNERRLDQMVTRPLTAAEFLAPLAKMEPVFKEEEEAIKVNNNIHTRETSVFNRRHHIHKTQVKRHHRSQKTCLSRLYQSHTHTSQIMIHKKAA</sequence>
<dbReference type="PANTHER" id="PTHR14690:SF10">
    <property type="entry name" value="IQ AND AAA DOMAIN-CONTAINING PROTEIN-LIKE"/>
    <property type="match status" value="1"/>
</dbReference>
<dbReference type="PANTHER" id="PTHR14690">
    <property type="entry name" value="IQ MOTIF CONTAINING WITH AAA DOMAIN 1"/>
    <property type="match status" value="1"/>
</dbReference>
<protein>
    <submittedName>
        <fullName evidence="4">Zgc:153738</fullName>
    </submittedName>
</protein>